<name>A0ABY2XE84_9RHOB</name>
<dbReference type="EMBL" id="VCPC01000001">
    <property type="protein sequence ID" value="TMV15339.1"/>
    <property type="molecule type" value="Genomic_DNA"/>
</dbReference>
<keyword evidence="2" id="KW-1185">Reference proteome</keyword>
<sequence length="109" mass="11951">MLGLTPPPRIKLSKLRDIGWALWDPIGLLLTPEGHSAGTWDEEDNLPFADEYDNYLIAAASALRRGEPSAEVVDYLVHIETHSMGLTPTPTTRERASAVVEAILADKTI</sequence>
<organism evidence="1 2">
    <name type="scientific">Arenibacterium halophilum</name>
    <dbReference type="NCBI Taxonomy" id="2583821"/>
    <lineage>
        <taxon>Bacteria</taxon>
        <taxon>Pseudomonadati</taxon>
        <taxon>Pseudomonadota</taxon>
        <taxon>Alphaproteobacteria</taxon>
        <taxon>Rhodobacterales</taxon>
        <taxon>Paracoccaceae</taxon>
        <taxon>Arenibacterium</taxon>
    </lineage>
</organism>
<protein>
    <submittedName>
        <fullName evidence="1">Uncharacterized protein</fullName>
    </submittedName>
</protein>
<accession>A0ABY2XE84</accession>
<reference evidence="1 2" key="1">
    <citation type="submission" date="2019-05" db="EMBL/GenBank/DDBJ databases">
        <title>Marivita sp. nov. isolated from sea sediment.</title>
        <authorList>
            <person name="Kim W."/>
        </authorList>
    </citation>
    <scope>NUCLEOTIDE SEQUENCE [LARGE SCALE GENOMIC DNA]</scope>
    <source>
        <strain evidence="1 2">CAU 1492</strain>
    </source>
</reference>
<evidence type="ECO:0000313" key="1">
    <source>
        <dbReference type="EMBL" id="TMV15339.1"/>
    </source>
</evidence>
<dbReference type="Proteomes" id="UP001191082">
    <property type="component" value="Unassembled WGS sequence"/>
</dbReference>
<comment type="caution">
    <text evidence="1">The sequence shown here is derived from an EMBL/GenBank/DDBJ whole genome shotgun (WGS) entry which is preliminary data.</text>
</comment>
<evidence type="ECO:0000313" key="2">
    <source>
        <dbReference type="Proteomes" id="UP001191082"/>
    </source>
</evidence>
<gene>
    <name evidence="1" type="ORF">FGK64_05110</name>
</gene>
<proteinExistence type="predicted"/>
<dbReference type="RefSeq" id="WP_138862686.1">
    <property type="nucleotide sequence ID" value="NZ_VCPC01000001.1"/>
</dbReference>